<keyword evidence="1" id="KW-0175">Coiled coil</keyword>
<keyword evidence="3" id="KW-1185">Reference proteome</keyword>
<reference evidence="2 3" key="1">
    <citation type="submission" date="2016-01" db="EMBL/GenBank/DDBJ databases">
        <title>Complete Genome Sequence of Paenibacillus yonginensis DCY84, a novel Plant Growth-Promoting Bacteria with Elicitation of Induced Systemic Resistance.</title>
        <authorList>
            <person name="Kim Y.J."/>
            <person name="Yang D.C."/>
            <person name="Sukweenadhi J."/>
        </authorList>
    </citation>
    <scope>NUCLEOTIDE SEQUENCE [LARGE SCALE GENOMIC DNA]</scope>
    <source>
        <strain evidence="2 3">DCY84</strain>
    </source>
</reference>
<evidence type="ECO:0000313" key="3">
    <source>
        <dbReference type="Proteomes" id="UP000092573"/>
    </source>
</evidence>
<dbReference type="STRING" id="1462996.AWM70_08300"/>
<protein>
    <recommendedName>
        <fullName evidence="4">Tubulin-specific chaperone A</fullName>
    </recommendedName>
</protein>
<feature type="coiled-coil region" evidence="1">
    <location>
        <begin position="55"/>
        <end position="102"/>
    </location>
</feature>
<accession>A0A1B1N6U8</accession>
<dbReference type="Proteomes" id="UP000092573">
    <property type="component" value="Chromosome"/>
</dbReference>
<organism evidence="2 3">
    <name type="scientific">Paenibacillus yonginensis</name>
    <dbReference type="NCBI Taxonomy" id="1462996"/>
    <lineage>
        <taxon>Bacteria</taxon>
        <taxon>Bacillati</taxon>
        <taxon>Bacillota</taxon>
        <taxon>Bacilli</taxon>
        <taxon>Bacillales</taxon>
        <taxon>Paenibacillaceae</taxon>
        <taxon>Paenibacillus</taxon>
    </lineage>
</organism>
<proteinExistence type="predicted"/>
<dbReference type="KEGG" id="pyg:AWM70_08300"/>
<evidence type="ECO:0008006" key="4">
    <source>
        <dbReference type="Google" id="ProtNLM"/>
    </source>
</evidence>
<name>A0A1B1N6U8_9BACL</name>
<evidence type="ECO:0000256" key="1">
    <source>
        <dbReference type="SAM" id="Coils"/>
    </source>
</evidence>
<sequence>MVPIKVPIERSVYSLTKDYDSSLHENNSIARAQIAVNKLHNAVSQALSHPTEQMLEQAENRLAHTEEAVTEAAESAEGGQGVDLVNEALSEEKERLQAAEDTVYGE</sequence>
<dbReference type="OrthoDB" id="2932110at2"/>
<dbReference type="AlphaFoldDB" id="A0A1B1N6U8"/>
<dbReference type="EMBL" id="CP014167">
    <property type="protein sequence ID" value="ANS77149.1"/>
    <property type="molecule type" value="Genomic_DNA"/>
</dbReference>
<evidence type="ECO:0000313" key="2">
    <source>
        <dbReference type="EMBL" id="ANS77149.1"/>
    </source>
</evidence>
<gene>
    <name evidence="2" type="ORF">AWM70_08300</name>
</gene>